<dbReference type="RefSeq" id="WP_002670991.1">
    <property type="nucleotide sequence ID" value="NZ_CM001795.1"/>
</dbReference>
<dbReference type="SMART" id="SM00347">
    <property type="entry name" value="HTH_MARR"/>
    <property type="match status" value="1"/>
</dbReference>
<dbReference type="Gene3D" id="1.10.10.10">
    <property type="entry name" value="Winged helix-like DNA-binding domain superfamily/Winged helix DNA-binding domain"/>
    <property type="match status" value="1"/>
</dbReference>
<dbReference type="GO" id="GO:0003700">
    <property type="term" value="F:DNA-binding transcription factor activity"/>
    <property type="evidence" value="ECO:0007669"/>
    <property type="project" value="InterPro"/>
</dbReference>
<dbReference type="PROSITE" id="PS50995">
    <property type="entry name" value="HTH_MARR_2"/>
    <property type="match status" value="1"/>
</dbReference>
<dbReference type="InterPro" id="IPR023187">
    <property type="entry name" value="Tscrpt_reg_MarR-type_CS"/>
</dbReference>
<dbReference type="InterPro" id="IPR036390">
    <property type="entry name" value="WH_DNA-bd_sf"/>
</dbReference>
<dbReference type="PANTHER" id="PTHR35790:SF4">
    <property type="entry name" value="HTH-TYPE TRANSCRIPTIONAL REGULATOR PCHR"/>
    <property type="match status" value="1"/>
</dbReference>
<dbReference type="PROSITE" id="PS01117">
    <property type="entry name" value="HTH_MARR_1"/>
    <property type="match status" value="1"/>
</dbReference>
<feature type="domain" description="HTH marR-type" evidence="4">
    <location>
        <begin position="31"/>
        <end position="170"/>
    </location>
</feature>
<proteinExistence type="predicted"/>
<sequence length="182" mass="21550">MLNDIYKNEIINAWVEDNEPIDLIEKRYKNISNIVDRMYDFVLSFSYYYTVRRDYGTGKKYTMIEMHILTDIYDNENITVSALAKKWNRTSSAISQIVHRLIKWGLVYKEVNEADGKVFFLHTTEKAKKTVLSHKAYDNRDNIKTRKKLLETFTVDEMVAFDKILKAYTDILEKNNSKNKPL</sequence>
<keyword evidence="2" id="KW-0238">DNA-binding</keyword>
<protein>
    <recommendedName>
        <fullName evidence="4">HTH marR-type domain-containing protein</fullName>
    </recommendedName>
</protein>
<evidence type="ECO:0000313" key="5">
    <source>
        <dbReference type="EMBL" id="EMB36253.1"/>
    </source>
</evidence>
<dbReference type="HOGENOM" id="CLU_083287_11_0_12"/>
<dbReference type="PATRIC" id="fig|999432.5.peg.461"/>
<keyword evidence="1" id="KW-0805">Transcription regulation</keyword>
<reference evidence="5" key="1">
    <citation type="submission" date="2012-01" db="EMBL/GenBank/DDBJ databases">
        <title>The Genome Sequence of Treponema denticola H-22.</title>
        <authorList>
            <consortium name="The Broad Institute Genome Sequencing Platform"/>
            <person name="Earl A."/>
            <person name="Ward D."/>
            <person name="Feldgarden M."/>
            <person name="Gevers D."/>
            <person name="Blanton J.M."/>
            <person name="Fenno C.J."/>
            <person name="Baranova O.V."/>
            <person name="Mathney J."/>
            <person name="Dewhirst F.E."/>
            <person name="Izard J."/>
            <person name="Young S.K."/>
            <person name="Zeng Q."/>
            <person name="Gargeya S."/>
            <person name="Fitzgerald M."/>
            <person name="Haas B."/>
            <person name="Abouelleil A."/>
            <person name="Alvarado L."/>
            <person name="Arachchi H.M."/>
            <person name="Berlin A."/>
            <person name="Chapman S.B."/>
            <person name="Gearin G."/>
            <person name="Goldberg J."/>
            <person name="Griggs A."/>
            <person name="Gujja S."/>
            <person name="Hansen M."/>
            <person name="Heiman D."/>
            <person name="Howarth C."/>
            <person name="Larimer J."/>
            <person name="Lui A."/>
            <person name="MacDonald P.J.P."/>
            <person name="McCowen C."/>
            <person name="Montmayeur A."/>
            <person name="Murphy C."/>
            <person name="Neiman D."/>
            <person name="Pearson M."/>
            <person name="Priest M."/>
            <person name="Roberts A."/>
            <person name="Saif S."/>
            <person name="Shea T."/>
            <person name="Sisk P."/>
            <person name="Stolte C."/>
            <person name="Sykes S."/>
            <person name="Wortman J."/>
            <person name="Nusbaum C."/>
            <person name="Birren B."/>
        </authorList>
    </citation>
    <scope>NUCLEOTIDE SEQUENCE [LARGE SCALE GENOMIC DNA]</scope>
    <source>
        <strain evidence="5">H-22</strain>
    </source>
</reference>
<accession>A0A0E2EKZ2</accession>
<gene>
    <name evidence="5" type="ORF">HMPREF9726_00445</name>
</gene>
<evidence type="ECO:0000256" key="1">
    <source>
        <dbReference type="ARBA" id="ARBA00023015"/>
    </source>
</evidence>
<evidence type="ECO:0000256" key="3">
    <source>
        <dbReference type="ARBA" id="ARBA00023163"/>
    </source>
</evidence>
<dbReference type="PANTHER" id="PTHR35790">
    <property type="entry name" value="HTH-TYPE TRANSCRIPTIONAL REGULATOR PCHR"/>
    <property type="match status" value="1"/>
</dbReference>
<dbReference type="Pfam" id="PF01047">
    <property type="entry name" value="MarR"/>
    <property type="match status" value="1"/>
</dbReference>
<name>A0A0E2EKZ2_TREDN</name>
<dbReference type="SUPFAM" id="SSF46785">
    <property type="entry name" value="Winged helix' DNA-binding domain"/>
    <property type="match status" value="1"/>
</dbReference>
<organism evidence="5">
    <name type="scientific">Treponema denticola H-22</name>
    <dbReference type="NCBI Taxonomy" id="999432"/>
    <lineage>
        <taxon>Bacteria</taxon>
        <taxon>Pseudomonadati</taxon>
        <taxon>Spirochaetota</taxon>
        <taxon>Spirochaetia</taxon>
        <taxon>Spirochaetales</taxon>
        <taxon>Treponemataceae</taxon>
        <taxon>Treponema</taxon>
    </lineage>
</organism>
<dbReference type="EMBL" id="AGDV01000001">
    <property type="protein sequence ID" value="EMB36253.1"/>
    <property type="molecule type" value="Genomic_DNA"/>
</dbReference>
<dbReference type="InterPro" id="IPR052067">
    <property type="entry name" value="Metal_resp_HTH_trans_reg"/>
</dbReference>
<evidence type="ECO:0000259" key="4">
    <source>
        <dbReference type="PROSITE" id="PS50995"/>
    </source>
</evidence>
<evidence type="ECO:0000256" key="2">
    <source>
        <dbReference type="ARBA" id="ARBA00023125"/>
    </source>
</evidence>
<dbReference type="Proteomes" id="UP000011705">
    <property type="component" value="Chromosome"/>
</dbReference>
<dbReference type="GO" id="GO:0003677">
    <property type="term" value="F:DNA binding"/>
    <property type="evidence" value="ECO:0007669"/>
    <property type="project" value="UniProtKB-KW"/>
</dbReference>
<comment type="caution">
    <text evidence="5">The sequence shown here is derived from an EMBL/GenBank/DDBJ whole genome shotgun (WGS) entry which is preliminary data.</text>
</comment>
<dbReference type="InterPro" id="IPR036388">
    <property type="entry name" value="WH-like_DNA-bd_sf"/>
</dbReference>
<keyword evidence="3" id="KW-0804">Transcription</keyword>
<dbReference type="InterPro" id="IPR000835">
    <property type="entry name" value="HTH_MarR-typ"/>
</dbReference>
<dbReference type="AlphaFoldDB" id="A0A0E2EKZ2"/>